<feature type="active site" description="Proton donor" evidence="4">
    <location>
        <position position="323"/>
    </location>
</feature>
<dbReference type="Proteomes" id="UP000283269">
    <property type="component" value="Unassembled WGS sequence"/>
</dbReference>
<feature type="domain" description="Epoxide hydrolase N-terminal" evidence="5">
    <location>
        <begin position="12"/>
        <end position="120"/>
    </location>
</feature>
<sequence length="408" mass="46352">MASIILPIADNAFKIDVPDDKIKLLHEKLALVDTPDELENAGHDYGVPLADMQRLIARWKAGYDWRKHERQLNEELPQFKTDIHVDGFGTLGIHYVHKRSEVEGAIPLLFVHGWPGSFIEGRKILPLLTEASPDHPSFHVVVLSLPGYGFSDAPRKKGFQISQYAETGNKLMLSLGYEEYVTQGGDIGFFVTRRIAKLYGGQHSKAWHSNYARLPDITPPHLSQSPWLYFINLLTRYTPAEKAGLERTQWFLTSGTGYFEEQSTQPQTLGYSLADSPVGLLAWIYEKLINWSDSYPWDDDEVLTWVSIYWFSSAGPAASLRVYYEMVKAGDRAPEKTKIPMGYSYFPKEIFNVPRLWTRTPNLVFESEHNHGGHFAAYEQPAELVKDLRRMFGRNGPTYGTVTGKSGY</sequence>
<accession>A0A409XKZ5</accession>
<evidence type="ECO:0000256" key="2">
    <source>
        <dbReference type="ARBA" id="ARBA00022797"/>
    </source>
</evidence>
<organism evidence="6 7">
    <name type="scientific">Psilocybe cyanescens</name>
    <dbReference type="NCBI Taxonomy" id="93625"/>
    <lineage>
        <taxon>Eukaryota</taxon>
        <taxon>Fungi</taxon>
        <taxon>Dikarya</taxon>
        <taxon>Basidiomycota</taxon>
        <taxon>Agaricomycotina</taxon>
        <taxon>Agaricomycetes</taxon>
        <taxon>Agaricomycetidae</taxon>
        <taxon>Agaricales</taxon>
        <taxon>Agaricineae</taxon>
        <taxon>Strophariaceae</taxon>
        <taxon>Psilocybe</taxon>
    </lineage>
</organism>
<evidence type="ECO:0000256" key="4">
    <source>
        <dbReference type="PIRSR" id="PIRSR001112-1"/>
    </source>
</evidence>
<keyword evidence="2" id="KW-0058">Aromatic hydrocarbons catabolism</keyword>
<dbReference type="Pfam" id="PF06441">
    <property type="entry name" value="EHN"/>
    <property type="match status" value="1"/>
</dbReference>
<dbReference type="GO" id="GO:0097176">
    <property type="term" value="P:epoxide metabolic process"/>
    <property type="evidence" value="ECO:0007669"/>
    <property type="project" value="TreeGrafter"/>
</dbReference>
<dbReference type="PANTHER" id="PTHR21661:SF35">
    <property type="entry name" value="EPOXIDE HYDROLASE"/>
    <property type="match status" value="1"/>
</dbReference>
<evidence type="ECO:0000313" key="6">
    <source>
        <dbReference type="EMBL" id="PPQ91449.1"/>
    </source>
</evidence>
<evidence type="ECO:0000313" key="7">
    <source>
        <dbReference type="Proteomes" id="UP000283269"/>
    </source>
</evidence>
<dbReference type="STRING" id="93625.A0A409XKZ5"/>
<comment type="caution">
    <text evidence="6">The sequence shown here is derived from an EMBL/GenBank/DDBJ whole genome shotgun (WGS) entry which is preliminary data.</text>
</comment>
<dbReference type="PIRSF" id="PIRSF001112">
    <property type="entry name" value="Epoxide_hydrolase"/>
    <property type="match status" value="1"/>
</dbReference>
<dbReference type="PRINTS" id="PR00412">
    <property type="entry name" value="EPOXHYDRLASE"/>
</dbReference>
<dbReference type="GO" id="GO:0004301">
    <property type="term" value="F:epoxide hydrolase activity"/>
    <property type="evidence" value="ECO:0007669"/>
    <property type="project" value="TreeGrafter"/>
</dbReference>
<evidence type="ECO:0000256" key="3">
    <source>
        <dbReference type="ARBA" id="ARBA00022801"/>
    </source>
</evidence>
<dbReference type="SUPFAM" id="SSF53474">
    <property type="entry name" value="alpha/beta-Hydrolases"/>
    <property type="match status" value="1"/>
</dbReference>
<gene>
    <name evidence="6" type="ORF">CVT25_014148</name>
</gene>
<reference evidence="6 7" key="1">
    <citation type="journal article" date="2018" name="Evol. Lett.">
        <title>Horizontal gene cluster transfer increased hallucinogenic mushroom diversity.</title>
        <authorList>
            <person name="Reynolds H.T."/>
            <person name="Vijayakumar V."/>
            <person name="Gluck-Thaler E."/>
            <person name="Korotkin H.B."/>
            <person name="Matheny P.B."/>
            <person name="Slot J.C."/>
        </authorList>
    </citation>
    <scope>NUCLEOTIDE SEQUENCE [LARGE SCALE GENOMIC DNA]</scope>
    <source>
        <strain evidence="6 7">2631</strain>
    </source>
</reference>
<dbReference type="InterPro" id="IPR029058">
    <property type="entry name" value="AB_hydrolase_fold"/>
</dbReference>
<dbReference type="InParanoid" id="A0A409XKZ5"/>
<keyword evidence="3" id="KW-0378">Hydrolase</keyword>
<feature type="active site" description="Proton donor" evidence="4">
    <location>
        <position position="374"/>
    </location>
</feature>
<dbReference type="InterPro" id="IPR000639">
    <property type="entry name" value="Epox_hydrolase-like"/>
</dbReference>
<proteinExistence type="inferred from homology"/>
<dbReference type="InterPro" id="IPR016292">
    <property type="entry name" value="Epoxide_hydrolase"/>
</dbReference>
<dbReference type="OrthoDB" id="7130006at2759"/>
<feature type="active site" description="Nucleophile" evidence="4">
    <location>
        <position position="186"/>
    </location>
</feature>
<evidence type="ECO:0000259" key="5">
    <source>
        <dbReference type="Pfam" id="PF06441"/>
    </source>
</evidence>
<dbReference type="InterPro" id="IPR010497">
    <property type="entry name" value="Epoxide_hydro_N"/>
</dbReference>
<evidence type="ECO:0000256" key="1">
    <source>
        <dbReference type="ARBA" id="ARBA00010088"/>
    </source>
</evidence>
<dbReference type="Gene3D" id="3.40.50.1820">
    <property type="entry name" value="alpha/beta hydrolase"/>
    <property type="match status" value="1"/>
</dbReference>
<protein>
    <recommendedName>
        <fullName evidence="5">Epoxide hydrolase N-terminal domain-containing protein</fullName>
    </recommendedName>
</protein>
<name>A0A409XKZ5_PSICY</name>
<dbReference type="AlphaFoldDB" id="A0A409XKZ5"/>
<dbReference type="PANTHER" id="PTHR21661">
    <property type="entry name" value="EPOXIDE HYDROLASE 1-RELATED"/>
    <property type="match status" value="1"/>
</dbReference>
<dbReference type="EMBL" id="NHYD01001347">
    <property type="protein sequence ID" value="PPQ91449.1"/>
    <property type="molecule type" value="Genomic_DNA"/>
</dbReference>
<keyword evidence="7" id="KW-1185">Reference proteome</keyword>
<comment type="similarity">
    <text evidence="1">Belongs to the peptidase S33 family.</text>
</comment>